<feature type="transmembrane region" description="Helical" evidence="1">
    <location>
        <begin position="272"/>
        <end position="291"/>
    </location>
</feature>
<reference evidence="2 3" key="1">
    <citation type="submission" date="2017-10" db="EMBL/GenBank/DDBJ databases">
        <title>Nyctiphanis sp. nov., isolated from the stomach of the euphausiid Nyctiphanes simplex (Hansen, 1911) in the Gulf of California.</title>
        <authorList>
            <person name="Gomez-Gil B."/>
            <person name="Aguilar-Mendez M."/>
            <person name="Lopez-Cortes A."/>
            <person name="Gomez-Gutierrez J."/>
            <person name="Roque A."/>
            <person name="Lang E."/>
            <person name="Gonzalez-Castillo A."/>
        </authorList>
    </citation>
    <scope>NUCLEOTIDE SEQUENCE [LARGE SCALE GENOMIC DNA]</scope>
    <source>
        <strain evidence="2 3">CAIM 600</strain>
    </source>
</reference>
<keyword evidence="1" id="KW-0812">Transmembrane</keyword>
<evidence type="ECO:0008006" key="4">
    <source>
        <dbReference type="Google" id="ProtNLM"/>
    </source>
</evidence>
<accession>A0A4Q0YJH5</accession>
<proteinExistence type="predicted"/>
<feature type="transmembrane region" description="Helical" evidence="1">
    <location>
        <begin position="191"/>
        <end position="208"/>
    </location>
</feature>
<protein>
    <recommendedName>
        <fullName evidence="4">DoxX family membrane protein</fullName>
    </recommendedName>
</protein>
<dbReference type="Proteomes" id="UP000290287">
    <property type="component" value="Unassembled WGS sequence"/>
</dbReference>
<feature type="transmembrane region" description="Helical" evidence="1">
    <location>
        <begin position="145"/>
        <end position="162"/>
    </location>
</feature>
<feature type="transmembrane region" description="Helical" evidence="1">
    <location>
        <begin position="167"/>
        <end position="185"/>
    </location>
</feature>
<keyword evidence="3" id="KW-1185">Reference proteome</keyword>
<dbReference type="EMBL" id="PEIB01000042">
    <property type="protein sequence ID" value="RXJ70867.1"/>
    <property type="molecule type" value="Genomic_DNA"/>
</dbReference>
<organism evidence="2 3">
    <name type="scientific">Veronia nyctiphanis</name>
    <dbReference type="NCBI Taxonomy" id="1278244"/>
    <lineage>
        <taxon>Bacteria</taxon>
        <taxon>Pseudomonadati</taxon>
        <taxon>Pseudomonadota</taxon>
        <taxon>Gammaproteobacteria</taxon>
        <taxon>Vibrionales</taxon>
        <taxon>Vibrionaceae</taxon>
        <taxon>Veronia</taxon>
    </lineage>
</organism>
<feature type="transmembrane region" description="Helical" evidence="1">
    <location>
        <begin position="220"/>
        <end position="238"/>
    </location>
</feature>
<feature type="transmembrane region" description="Helical" evidence="1">
    <location>
        <begin position="29"/>
        <end position="47"/>
    </location>
</feature>
<comment type="caution">
    <text evidence="2">The sequence shown here is derived from an EMBL/GenBank/DDBJ whole genome shotgun (WGS) entry which is preliminary data.</text>
</comment>
<feature type="transmembrane region" description="Helical" evidence="1">
    <location>
        <begin position="117"/>
        <end position="133"/>
    </location>
</feature>
<dbReference type="AlphaFoldDB" id="A0A4Q0YJH5"/>
<evidence type="ECO:0000256" key="1">
    <source>
        <dbReference type="SAM" id="Phobius"/>
    </source>
</evidence>
<name>A0A4Q0YJH5_9GAMM</name>
<gene>
    <name evidence="2" type="ORF">CS022_22020</name>
</gene>
<feature type="transmembrane region" description="Helical" evidence="1">
    <location>
        <begin position="321"/>
        <end position="344"/>
    </location>
</feature>
<feature type="transmembrane region" description="Helical" evidence="1">
    <location>
        <begin position="298"/>
        <end position="315"/>
    </location>
</feature>
<evidence type="ECO:0000313" key="2">
    <source>
        <dbReference type="EMBL" id="RXJ70867.1"/>
    </source>
</evidence>
<keyword evidence="1" id="KW-0472">Membrane</keyword>
<feature type="transmembrane region" description="Helical" evidence="1">
    <location>
        <begin position="79"/>
        <end position="96"/>
    </location>
</feature>
<keyword evidence="1" id="KW-1133">Transmembrane helix</keyword>
<sequence>MVKSVIFKVITLKIMGSIMKLKNHQESHLRVFSTLTSLILFIVFFLYPQETLAHVKWFVSSELQPPETFVPYSFDEPMVRAWIGIAVFLILTSIFLDSRLPSLPIVDSKTRHDVIEIVRILTGMSLLLTAYDGKLIAPHLAAQDSIGMFFVFLEAVIGLMLIANRFLFIAAILLLVLLVGVLIQFNPISALEYINVTGIALFILFNNMPTEASKERFKPYSVAALRIFTGISLVTLGLSEKIIGASLGQEFLRVHQWNFMQAMGLDFFTDRLFVLSAGMMEVVFGTILILGTVTRLNTLVLSLFLLASNLVFLYVGMKEAALMELVGHMPIIASALILIVLGYGQRLKIPNIFKKTNDAKPAEVNG</sequence>
<evidence type="ECO:0000313" key="3">
    <source>
        <dbReference type="Proteomes" id="UP000290287"/>
    </source>
</evidence>